<dbReference type="AlphaFoldDB" id="A0AAF0Q7K4"/>
<evidence type="ECO:0000313" key="1">
    <source>
        <dbReference type="EMBL" id="WMV18417.1"/>
    </source>
</evidence>
<evidence type="ECO:0000313" key="2">
    <source>
        <dbReference type="Proteomes" id="UP001234989"/>
    </source>
</evidence>
<keyword evidence="2" id="KW-1185">Reference proteome</keyword>
<sequence>MASLSLWCSCRCVHRSQESSVCVQSERA</sequence>
<reference evidence="1" key="1">
    <citation type="submission" date="2023-08" db="EMBL/GenBank/DDBJ databases">
        <title>A de novo genome assembly of Solanum verrucosum Schlechtendal, a Mexican diploid species geographically isolated from the other diploid A-genome species in potato relatives.</title>
        <authorList>
            <person name="Hosaka K."/>
        </authorList>
    </citation>
    <scope>NUCLEOTIDE SEQUENCE</scope>
    <source>
        <tissue evidence="1">Young leaves</tissue>
    </source>
</reference>
<organism evidence="1 2">
    <name type="scientific">Solanum verrucosum</name>
    <dbReference type="NCBI Taxonomy" id="315347"/>
    <lineage>
        <taxon>Eukaryota</taxon>
        <taxon>Viridiplantae</taxon>
        <taxon>Streptophyta</taxon>
        <taxon>Embryophyta</taxon>
        <taxon>Tracheophyta</taxon>
        <taxon>Spermatophyta</taxon>
        <taxon>Magnoliopsida</taxon>
        <taxon>eudicotyledons</taxon>
        <taxon>Gunneridae</taxon>
        <taxon>Pentapetalae</taxon>
        <taxon>asterids</taxon>
        <taxon>lamiids</taxon>
        <taxon>Solanales</taxon>
        <taxon>Solanaceae</taxon>
        <taxon>Solanoideae</taxon>
        <taxon>Solaneae</taxon>
        <taxon>Solanum</taxon>
    </lineage>
</organism>
<name>A0AAF0Q7K4_SOLVR</name>
<gene>
    <name evidence="1" type="ORF">MTR67_011802</name>
</gene>
<dbReference type="Proteomes" id="UP001234989">
    <property type="component" value="Chromosome 3"/>
</dbReference>
<dbReference type="EMBL" id="CP133614">
    <property type="protein sequence ID" value="WMV18417.1"/>
    <property type="molecule type" value="Genomic_DNA"/>
</dbReference>
<proteinExistence type="predicted"/>
<accession>A0AAF0Q7K4</accession>
<protein>
    <submittedName>
        <fullName evidence="1">Uncharacterized protein</fullName>
    </submittedName>
</protein>